<keyword evidence="4" id="KW-0479">Metal-binding</keyword>
<dbReference type="SMART" id="SM00235">
    <property type="entry name" value="ZnMc"/>
    <property type="match status" value="1"/>
</dbReference>
<reference evidence="18" key="1">
    <citation type="submission" date="2025-08" db="UniProtKB">
        <authorList>
            <consortium name="RefSeq"/>
        </authorList>
    </citation>
    <scope>IDENTIFICATION</scope>
    <source>
        <tissue evidence="18">Testes</tissue>
    </source>
</reference>
<feature type="region of interest" description="Disordered" evidence="14">
    <location>
        <begin position="21"/>
        <end position="41"/>
    </location>
</feature>
<dbReference type="CDD" id="cd04278">
    <property type="entry name" value="ZnMc_MMP"/>
    <property type="match status" value="1"/>
</dbReference>
<dbReference type="Gene3D" id="2.110.10.10">
    <property type="entry name" value="Hemopexin-like domain"/>
    <property type="match status" value="1"/>
</dbReference>
<feature type="compositionally biased region" description="Basic and acidic residues" evidence="14">
    <location>
        <begin position="22"/>
        <end position="33"/>
    </location>
</feature>
<dbReference type="PROSITE" id="PS00024">
    <property type="entry name" value="HEMOPEXIN"/>
    <property type="match status" value="1"/>
</dbReference>
<evidence type="ECO:0000256" key="12">
    <source>
        <dbReference type="ARBA" id="ARBA00023157"/>
    </source>
</evidence>
<feature type="repeat" description="Hemopexin" evidence="13">
    <location>
        <begin position="464"/>
        <end position="511"/>
    </location>
</feature>
<dbReference type="InterPro" id="IPR033739">
    <property type="entry name" value="M10A_MMP"/>
</dbReference>
<dbReference type="PROSITE" id="PS51642">
    <property type="entry name" value="HEMOPEXIN_2"/>
    <property type="match status" value="4"/>
</dbReference>
<evidence type="ECO:0000256" key="3">
    <source>
        <dbReference type="ARBA" id="ARBA00022670"/>
    </source>
</evidence>
<evidence type="ECO:0000256" key="9">
    <source>
        <dbReference type="ARBA" id="ARBA00022837"/>
    </source>
</evidence>
<evidence type="ECO:0000256" key="2">
    <source>
        <dbReference type="ARBA" id="ARBA00010370"/>
    </source>
</evidence>
<evidence type="ECO:0000256" key="6">
    <source>
        <dbReference type="ARBA" id="ARBA00022737"/>
    </source>
</evidence>
<dbReference type="InterPro" id="IPR018486">
    <property type="entry name" value="Hemopexin_CS"/>
</dbReference>
<proteinExistence type="inferred from homology"/>
<evidence type="ECO:0000313" key="18">
    <source>
        <dbReference type="RefSeq" id="XP_002738587.1"/>
    </source>
</evidence>
<feature type="chain" id="PRO_5046175421" evidence="15">
    <location>
        <begin position="19"/>
        <end position="525"/>
    </location>
</feature>
<keyword evidence="11" id="KW-0865">Zymogen</keyword>
<feature type="repeat" description="Hemopexin" evidence="13">
    <location>
        <begin position="370"/>
        <end position="408"/>
    </location>
</feature>
<dbReference type="InterPro" id="IPR036365">
    <property type="entry name" value="PGBD-like_sf"/>
</dbReference>
<accession>A0ABM0GW20</accession>
<dbReference type="Pfam" id="PF00413">
    <property type="entry name" value="Peptidase_M10"/>
    <property type="match status" value="1"/>
</dbReference>
<dbReference type="InterPro" id="IPR018487">
    <property type="entry name" value="Hemopexin-like_repeat"/>
</dbReference>
<dbReference type="PRINTS" id="PR00138">
    <property type="entry name" value="MATRIXIN"/>
</dbReference>
<keyword evidence="9" id="KW-0106">Calcium</keyword>
<organism evidence="17 18">
    <name type="scientific">Saccoglossus kowalevskii</name>
    <name type="common">Acorn worm</name>
    <dbReference type="NCBI Taxonomy" id="10224"/>
    <lineage>
        <taxon>Eukaryota</taxon>
        <taxon>Metazoa</taxon>
        <taxon>Hemichordata</taxon>
        <taxon>Enteropneusta</taxon>
        <taxon>Harrimaniidae</taxon>
        <taxon>Saccoglossus</taxon>
    </lineage>
</organism>
<evidence type="ECO:0000256" key="8">
    <source>
        <dbReference type="ARBA" id="ARBA00022833"/>
    </source>
</evidence>
<evidence type="ECO:0000256" key="10">
    <source>
        <dbReference type="ARBA" id="ARBA00023049"/>
    </source>
</evidence>
<evidence type="ECO:0000259" key="16">
    <source>
        <dbReference type="SMART" id="SM00235"/>
    </source>
</evidence>
<dbReference type="PIRSF" id="PIRSF001191">
    <property type="entry name" value="Peptidase_M10A_matrix"/>
    <property type="match status" value="1"/>
</dbReference>
<keyword evidence="5 15" id="KW-0732">Signal</keyword>
<dbReference type="GeneID" id="100369384"/>
<evidence type="ECO:0000256" key="4">
    <source>
        <dbReference type="ARBA" id="ARBA00022723"/>
    </source>
</evidence>
<keyword evidence="10" id="KW-0482">Metalloprotease</keyword>
<dbReference type="SMART" id="SM00120">
    <property type="entry name" value="HX"/>
    <property type="match status" value="4"/>
</dbReference>
<protein>
    <submittedName>
        <fullName evidence="18">Matrix metalloproteinase-19-like</fullName>
    </submittedName>
</protein>
<gene>
    <name evidence="18" type="primary">LOC100369384</name>
</gene>
<dbReference type="InterPro" id="IPR021190">
    <property type="entry name" value="Pept_M10A"/>
</dbReference>
<feature type="repeat" description="Hemopexin" evidence="13">
    <location>
        <begin position="320"/>
        <end position="369"/>
    </location>
</feature>
<dbReference type="InterPro" id="IPR006026">
    <property type="entry name" value="Peptidase_Metallo"/>
</dbReference>
<evidence type="ECO:0000256" key="1">
    <source>
        <dbReference type="ARBA" id="ARBA00001947"/>
    </source>
</evidence>
<dbReference type="InterPro" id="IPR001818">
    <property type="entry name" value="Pept_M10_metallopeptidase"/>
</dbReference>
<feature type="repeat" description="Hemopexin" evidence="13">
    <location>
        <begin position="415"/>
        <end position="463"/>
    </location>
</feature>
<dbReference type="SUPFAM" id="SSF47090">
    <property type="entry name" value="PGBD-like"/>
    <property type="match status" value="1"/>
</dbReference>
<feature type="signal peptide" evidence="15">
    <location>
        <begin position="1"/>
        <end position="18"/>
    </location>
</feature>
<evidence type="ECO:0000256" key="13">
    <source>
        <dbReference type="PROSITE-ProRule" id="PRU01011"/>
    </source>
</evidence>
<dbReference type="Proteomes" id="UP000694865">
    <property type="component" value="Unplaced"/>
</dbReference>
<keyword evidence="3" id="KW-0645">Protease</keyword>
<keyword evidence="7" id="KW-0378">Hydrolase</keyword>
<dbReference type="SUPFAM" id="SSF50923">
    <property type="entry name" value="Hemopexin-like domain"/>
    <property type="match status" value="1"/>
</dbReference>
<name>A0ABM0GW20_SACKO</name>
<dbReference type="RefSeq" id="XP_002738587.1">
    <property type="nucleotide sequence ID" value="XM_002738541.2"/>
</dbReference>
<dbReference type="Pfam" id="PF00045">
    <property type="entry name" value="Hemopexin"/>
    <property type="match status" value="4"/>
</dbReference>
<keyword evidence="12" id="KW-1015">Disulfide bond</keyword>
<comment type="cofactor">
    <cofactor evidence="1">
        <name>Zn(2+)</name>
        <dbReference type="ChEBI" id="CHEBI:29105"/>
    </cofactor>
</comment>
<evidence type="ECO:0000256" key="15">
    <source>
        <dbReference type="SAM" id="SignalP"/>
    </source>
</evidence>
<dbReference type="PANTHER" id="PTHR10201:SF331">
    <property type="entry name" value="MATRIX METALLOPROTEINASE-14-LIKE ISOFORM X1"/>
    <property type="match status" value="1"/>
</dbReference>
<sequence>MEIHLCLILAVFVSFSNGAPHDTGDSKIRDERAAPPIGRPNANPLNYLEKFGYLKKLKEGVQHDDKSTNAAVRAFQRMANLEETGNMDEKTIAMMQAPRCGVEDVVGSGRIDHDKKTKATGKSKFADRRRSKRYTIQGSKWSKTDLTYKFYSYTNQLTHGQVRSAIYRAFQLWADVSPLTFTEVASGDADINIEFARWTHSDGYAASFDGPGGTLAHAYFPENGDAHFDDDETFTVYSDEGTNLFIVAAHEFGHSLGLGHSNTQGALMYPWYQGYVPDYQLPQDDIMGIQYLYGMPDVSRPDPDEGGDGSKPTNPDTELPEICTDPFDTTLMGLDGRTYALRGKYIWSINHNGVDQGYPVKIKEVFKGIPSNINAAFTSRWTQRTYFFKGTRFWRFYDKTLEAGYPKSIEGTGLPSSPDAAFVWGGNGRVYIFKGKKYYVWDEYSQKIVSGFPKKIRSQWGGVPSKINAALQWENGKTYFFKGDDYWRFNDATGKVDENYPKSKAKYWMGCSGSSPFDKIIAPPE</sequence>
<dbReference type="CDD" id="cd00094">
    <property type="entry name" value="HX"/>
    <property type="match status" value="1"/>
</dbReference>
<dbReference type="PANTHER" id="PTHR10201">
    <property type="entry name" value="MATRIX METALLOPROTEINASE"/>
    <property type="match status" value="1"/>
</dbReference>
<dbReference type="SUPFAM" id="SSF55486">
    <property type="entry name" value="Metalloproteases ('zincins'), catalytic domain"/>
    <property type="match status" value="1"/>
</dbReference>
<evidence type="ECO:0000313" key="17">
    <source>
        <dbReference type="Proteomes" id="UP000694865"/>
    </source>
</evidence>
<dbReference type="Pfam" id="PF01471">
    <property type="entry name" value="PG_binding_1"/>
    <property type="match status" value="1"/>
</dbReference>
<feature type="region of interest" description="Disordered" evidence="14">
    <location>
        <begin position="298"/>
        <end position="321"/>
    </location>
</feature>
<keyword evidence="17" id="KW-1185">Reference proteome</keyword>
<evidence type="ECO:0000256" key="14">
    <source>
        <dbReference type="SAM" id="MobiDB-lite"/>
    </source>
</evidence>
<evidence type="ECO:0000256" key="5">
    <source>
        <dbReference type="ARBA" id="ARBA00022729"/>
    </source>
</evidence>
<evidence type="ECO:0000256" key="11">
    <source>
        <dbReference type="ARBA" id="ARBA00023145"/>
    </source>
</evidence>
<dbReference type="Gene3D" id="3.40.390.10">
    <property type="entry name" value="Collagenase (Catalytic Domain)"/>
    <property type="match status" value="1"/>
</dbReference>
<keyword evidence="6" id="KW-0677">Repeat</keyword>
<dbReference type="InterPro" id="IPR002477">
    <property type="entry name" value="Peptidoglycan-bd-like"/>
</dbReference>
<dbReference type="InterPro" id="IPR036375">
    <property type="entry name" value="Hemopexin-like_dom_sf"/>
</dbReference>
<comment type="similarity">
    <text evidence="2">Belongs to the peptidase M10A family.</text>
</comment>
<keyword evidence="8" id="KW-0862">Zinc</keyword>
<evidence type="ECO:0000256" key="7">
    <source>
        <dbReference type="ARBA" id="ARBA00022801"/>
    </source>
</evidence>
<dbReference type="InterPro" id="IPR024079">
    <property type="entry name" value="MetalloPept_cat_dom_sf"/>
</dbReference>
<dbReference type="InterPro" id="IPR000585">
    <property type="entry name" value="Hemopexin-like_dom"/>
</dbReference>
<feature type="domain" description="Peptidase metallopeptidase" evidence="16">
    <location>
        <begin position="137"/>
        <end position="295"/>
    </location>
</feature>